<evidence type="ECO:0000256" key="1">
    <source>
        <dbReference type="ARBA" id="ARBA00022617"/>
    </source>
</evidence>
<keyword evidence="2 4" id="KW-0479">Metal-binding</keyword>
<feature type="domain" description="Cytochrome c" evidence="5">
    <location>
        <begin position="190"/>
        <end position="305"/>
    </location>
</feature>
<evidence type="ECO:0000256" key="3">
    <source>
        <dbReference type="ARBA" id="ARBA00023004"/>
    </source>
</evidence>
<dbReference type="PANTHER" id="PTHR35008:SF4">
    <property type="entry name" value="BLL4482 PROTEIN"/>
    <property type="match status" value="1"/>
</dbReference>
<proteinExistence type="predicted"/>
<keyword evidence="1 4" id="KW-0349">Heme</keyword>
<feature type="domain" description="Cytochrome c" evidence="5">
    <location>
        <begin position="39"/>
        <end position="154"/>
    </location>
</feature>
<dbReference type="PROSITE" id="PS51007">
    <property type="entry name" value="CYTC"/>
    <property type="match status" value="2"/>
</dbReference>
<dbReference type="PANTHER" id="PTHR35008">
    <property type="entry name" value="BLL4482 PROTEIN-RELATED"/>
    <property type="match status" value="1"/>
</dbReference>
<dbReference type="GO" id="GO:0020037">
    <property type="term" value="F:heme binding"/>
    <property type="evidence" value="ECO:0007669"/>
    <property type="project" value="InterPro"/>
</dbReference>
<dbReference type="Proteomes" id="UP000242818">
    <property type="component" value="Unassembled WGS sequence"/>
</dbReference>
<dbReference type="InterPro" id="IPR009056">
    <property type="entry name" value="Cyt_c-like_dom"/>
</dbReference>
<name>A0A1C4G481_9BACT</name>
<keyword evidence="3 4" id="KW-0408">Iron</keyword>
<dbReference type="GO" id="GO:0009055">
    <property type="term" value="F:electron transfer activity"/>
    <property type="evidence" value="ECO:0007669"/>
    <property type="project" value="InterPro"/>
</dbReference>
<evidence type="ECO:0000256" key="4">
    <source>
        <dbReference type="PROSITE-ProRule" id="PRU00433"/>
    </source>
</evidence>
<dbReference type="GO" id="GO:0046872">
    <property type="term" value="F:metal ion binding"/>
    <property type="evidence" value="ECO:0007669"/>
    <property type="project" value="UniProtKB-KW"/>
</dbReference>
<evidence type="ECO:0000313" key="6">
    <source>
        <dbReference type="EMBL" id="SCC62932.1"/>
    </source>
</evidence>
<dbReference type="EMBL" id="FMAR01000022">
    <property type="protein sequence ID" value="SCC62932.1"/>
    <property type="molecule type" value="Genomic_DNA"/>
</dbReference>
<keyword evidence="7" id="KW-1185">Reference proteome</keyword>
<sequence>MAVVLGAILLIIGLIVAYVCVLLPNTGPPPKLQVTLSPEKIARGQYLANHVCVCMDCHSHRDYGKFSGPPVAGEPMGGGGESFTPEMGFPGTFYAKNITPYHLKSWTDGEIFRAITTGQTKEGRAIFPLMPYDAYGKMSEDDITSIIAYLRTLAPVQRDVPSSTATFPVNILLHTMPHKASPQPAPARNNVIAYGKYLLAAAGCKDCHTKYENGKFTGTPLAGGRVFALPQGILQSSNLTPDQATGIGSWTESQFVGRFKLYADSTGRNIPTSPKDFNTPMAWTMYSGMDTSDLKAIYAYLHSLAPVHNTVVKFVPAK</sequence>
<organism evidence="6 7">
    <name type="scientific">Chitinophaga costaii</name>
    <dbReference type="NCBI Taxonomy" id="1335309"/>
    <lineage>
        <taxon>Bacteria</taxon>
        <taxon>Pseudomonadati</taxon>
        <taxon>Bacteroidota</taxon>
        <taxon>Chitinophagia</taxon>
        <taxon>Chitinophagales</taxon>
        <taxon>Chitinophagaceae</taxon>
        <taxon>Chitinophaga</taxon>
    </lineage>
</organism>
<evidence type="ECO:0000313" key="7">
    <source>
        <dbReference type="Proteomes" id="UP000242818"/>
    </source>
</evidence>
<dbReference type="InterPro" id="IPR036909">
    <property type="entry name" value="Cyt_c-like_dom_sf"/>
</dbReference>
<dbReference type="InterPro" id="IPR051459">
    <property type="entry name" value="Cytochrome_c-type_DH"/>
</dbReference>
<protein>
    <submittedName>
        <fullName evidence="6">Cytochrome c</fullName>
    </submittedName>
</protein>
<accession>A0A1C4G481</accession>
<dbReference type="SUPFAM" id="SSF46626">
    <property type="entry name" value="Cytochrome c"/>
    <property type="match status" value="2"/>
</dbReference>
<dbReference type="AlphaFoldDB" id="A0A1C4G481"/>
<evidence type="ECO:0000259" key="5">
    <source>
        <dbReference type="PROSITE" id="PS51007"/>
    </source>
</evidence>
<dbReference type="STRING" id="1335309.GA0116948_1227"/>
<reference evidence="6 7" key="1">
    <citation type="submission" date="2016-08" db="EMBL/GenBank/DDBJ databases">
        <authorList>
            <person name="Seilhamer J.J."/>
        </authorList>
    </citation>
    <scope>NUCLEOTIDE SEQUENCE [LARGE SCALE GENOMIC DNA]</scope>
    <source>
        <strain evidence="6 7">A37T2</strain>
    </source>
</reference>
<gene>
    <name evidence="6" type="ORF">GA0116948_1227</name>
</gene>
<evidence type="ECO:0000256" key="2">
    <source>
        <dbReference type="ARBA" id="ARBA00022723"/>
    </source>
</evidence>
<dbReference type="Gene3D" id="1.10.760.10">
    <property type="entry name" value="Cytochrome c-like domain"/>
    <property type="match status" value="2"/>
</dbReference>